<dbReference type="PANTHER" id="PTHR21255">
    <property type="entry name" value="T-COMPLEX-ASSOCIATED-TESTIS-EXPRESSED 1/ DYNEIN LIGHT CHAIN"/>
    <property type="match status" value="1"/>
</dbReference>
<dbReference type="PANTHER" id="PTHR21255:SF7">
    <property type="entry name" value="DYNEIN LIGHT CHAIN TCTEX-TYPE PROTEIN 2B"/>
    <property type="match status" value="1"/>
</dbReference>
<feature type="region of interest" description="Disordered" evidence="2">
    <location>
        <begin position="34"/>
        <end position="54"/>
    </location>
</feature>
<gene>
    <name evidence="3" type="primary">AVEN_217967_1</name>
    <name evidence="3" type="ORF">CDAR_50131</name>
</gene>
<protein>
    <recommendedName>
        <fullName evidence="5">TCTP</fullName>
    </recommendedName>
</protein>
<dbReference type="Gene3D" id="3.30.1140.40">
    <property type="entry name" value="Tctex-1"/>
    <property type="match status" value="1"/>
</dbReference>
<dbReference type="GO" id="GO:0005737">
    <property type="term" value="C:cytoplasm"/>
    <property type="evidence" value="ECO:0007669"/>
    <property type="project" value="TreeGrafter"/>
</dbReference>
<organism evidence="3 4">
    <name type="scientific">Caerostris darwini</name>
    <dbReference type="NCBI Taxonomy" id="1538125"/>
    <lineage>
        <taxon>Eukaryota</taxon>
        <taxon>Metazoa</taxon>
        <taxon>Ecdysozoa</taxon>
        <taxon>Arthropoda</taxon>
        <taxon>Chelicerata</taxon>
        <taxon>Arachnida</taxon>
        <taxon>Araneae</taxon>
        <taxon>Araneomorphae</taxon>
        <taxon>Entelegynae</taxon>
        <taxon>Araneoidea</taxon>
        <taxon>Araneidae</taxon>
        <taxon>Caerostris</taxon>
    </lineage>
</organism>
<dbReference type="EMBL" id="BPLQ01012086">
    <property type="protein sequence ID" value="GIY62363.1"/>
    <property type="molecule type" value="Genomic_DNA"/>
</dbReference>
<dbReference type="GO" id="GO:0045505">
    <property type="term" value="F:dynein intermediate chain binding"/>
    <property type="evidence" value="ECO:0007669"/>
    <property type="project" value="TreeGrafter"/>
</dbReference>
<keyword evidence="4" id="KW-1185">Reference proteome</keyword>
<dbReference type="AlphaFoldDB" id="A0AAV4UX94"/>
<evidence type="ECO:0000313" key="3">
    <source>
        <dbReference type="EMBL" id="GIY62363.1"/>
    </source>
</evidence>
<dbReference type="Proteomes" id="UP001054837">
    <property type="component" value="Unassembled WGS sequence"/>
</dbReference>
<accession>A0AAV4UX94</accession>
<sequence length="174" mass="19941">MSEETVEAPIDLDDALETGGLFFVTQILPVVAEEDLKPPTDDADVEGEEEPRPEPIEEDLCTYQLEPTVTVKPQKIVSIAQRILEEHFQDKDYATSEMRETISKISFDIQEEVKSLMLDRYRIVCHVTVGEKCEQDVAMAFLCLWKHEFDHYAVAKYDGVDFFATALVFVLYKQ</sequence>
<dbReference type="InterPro" id="IPR038586">
    <property type="entry name" value="Tctex-1-like_sf"/>
</dbReference>
<dbReference type="InterPro" id="IPR005334">
    <property type="entry name" value="Tctex-1-like"/>
</dbReference>
<dbReference type="GO" id="GO:0007018">
    <property type="term" value="P:microtubule-based movement"/>
    <property type="evidence" value="ECO:0007669"/>
    <property type="project" value="TreeGrafter"/>
</dbReference>
<evidence type="ECO:0008006" key="5">
    <source>
        <dbReference type="Google" id="ProtNLM"/>
    </source>
</evidence>
<proteinExistence type="inferred from homology"/>
<comment type="similarity">
    <text evidence="1">Belongs to the dynein light chain Tctex-type family.</text>
</comment>
<dbReference type="CDD" id="cd21451">
    <property type="entry name" value="DLC-like_TCTEX1D"/>
    <property type="match status" value="1"/>
</dbReference>
<evidence type="ECO:0000256" key="1">
    <source>
        <dbReference type="ARBA" id="ARBA00005361"/>
    </source>
</evidence>
<dbReference type="GO" id="GO:0005868">
    <property type="term" value="C:cytoplasmic dynein complex"/>
    <property type="evidence" value="ECO:0007669"/>
    <property type="project" value="TreeGrafter"/>
</dbReference>
<name>A0AAV4UX94_9ARAC</name>
<comment type="caution">
    <text evidence="3">The sequence shown here is derived from an EMBL/GenBank/DDBJ whole genome shotgun (WGS) entry which is preliminary data.</text>
</comment>
<dbReference type="Pfam" id="PF03645">
    <property type="entry name" value="Tctex-1"/>
    <property type="match status" value="1"/>
</dbReference>
<reference evidence="3 4" key="1">
    <citation type="submission" date="2021-06" db="EMBL/GenBank/DDBJ databases">
        <title>Caerostris darwini draft genome.</title>
        <authorList>
            <person name="Kono N."/>
            <person name="Arakawa K."/>
        </authorList>
    </citation>
    <scope>NUCLEOTIDE SEQUENCE [LARGE SCALE GENOMIC DNA]</scope>
</reference>
<evidence type="ECO:0000313" key="4">
    <source>
        <dbReference type="Proteomes" id="UP001054837"/>
    </source>
</evidence>
<evidence type="ECO:0000256" key="2">
    <source>
        <dbReference type="SAM" id="MobiDB-lite"/>
    </source>
</evidence>